<reference evidence="4 6" key="2">
    <citation type="submission" date="2016-10" db="EMBL/GenBank/DDBJ databases">
        <authorList>
            <person name="de Groot N.N."/>
        </authorList>
    </citation>
    <scope>NUCLEOTIDE SEQUENCE [LARGE SCALE GENOMIC DNA]</scope>
    <source>
        <strain evidence="4 6">DSM 23048</strain>
    </source>
</reference>
<accession>A0A164A3H8</accession>
<reference evidence="3 5" key="1">
    <citation type="submission" date="2016-01" db="EMBL/GenBank/DDBJ databases">
        <title>Whole genome sequencing of Myroides marinus L41.</title>
        <authorList>
            <person name="Hong K.W."/>
        </authorList>
    </citation>
    <scope>NUCLEOTIDE SEQUENCE [LARGE SCALE GENOMIC DNA]</scope>
    <source>
        <strain evidence="3 5">L41</strain>
    </source>
</reference>
<dbReference type="PANTHER" id="PTHR34039:SF1">
    <property type="entry name" value="UPF0102 PROTEIN YRAN"/>
    <property type="match status" value="1"/>
</dbReference>
<keyword evidence="4" id="KW-0255">Endonuclease</keyword>
<organism evidence="3 5">
    <name type="scientific">Myroides marinus</name>
    <dbReference type="NCBI Taxonomy" id="703342"/>
    <lineage>
        <taxon>Bacteria</taxon>
        <taxon>Pseudomonadati</taxon>
        <taxon>Bacteroidota</taxon>
        <taxon>Flavobacteriia</taxon>
        <taxon>Flavobacteriales</taxon>
        <taxon>Flavobacteriaceae</taxon>
        <taxon>Myroides</taxon>
    </lineage>
</organism>
<gene>
    <name evidence="3" type="ORF">AV926_05115</name>
    <name evidence="4" type="ORF">SAMN04488018_101432</name>
</gene>
<dbReference type="GeneID" id="82255661"/>
<dbReference type="SUPFAM" id="SSF52980">
    <property type="entry name" value="Restriction endonuclease-like"/>
    <property type="match status" value="1"/>
</dbReference>
<dbReference type="InterPro" id="IPR011335">
    <property type="entry name" value="Restrct_endonuc-II-like"/>
</dbReference>
<dbReference type="Pfam" id="PF02021">
    <property type="entry name" value="UPF0102"/>
    <property type="match status" value="1"/>
</dbReference>
<comment type="similarity">
    <text evidence="1 2">Belongs to the UPF0102 family.</text>
</comment>
<evidence type="ECO:0000256" key="2">
    <source>
        <dbReference type="HAMAP-Rule" id="MF_00048"/>
    </source>
</evidence>
<dbReference type="HAMAP" id="MF_00048">
    <property type="entry name" value="UPF0102"/>
    <property type="match status" value="1"/>
</dbReference>
<dbReference type="GO" id="GO:0003676">
    <property type="term" value="F:nucleic acid binding"/>
    <property type="evidence" value="ECO:0007669"/>
    <property type="project" value="InterPro"/>
</dbReference>
<dbReference type="RefSeq" id="WP_038986964.1">
    <property type="nucleotide sequence ID" value="NZ_FNYS01000001.1"/>
</dbReference>
<dbReference type="Proteomes" id="UP000076630">
    <property type="component" value="Unassembled WGS sequence"/>
</dbReference>
<evidence type="ECO:0000313" key="3">
    <source>
        <dbReference type="EMBL" id="KZE82927.1"/>
    </source>
</evidence>
<dbReference type="InterPro" id="IPR003509">
    <property type="entry name" value="UPF0102_YraN-like"/>
</dbReference>
<evidence type="ECO:0000313" key="4">
    <source>
        <dbReference type="EMBL" id="SEI53492.1"/>
    </source>
</evidence>
<protein>
    <recommendedName>
        <fullName evidence="2">UPF0102 protein AV926_05115</fullName>
    </recommendedName>
</protein>
<sequence>MAINHDVGKEGEEAAVQYLINKGYEIVIRNYYADKAELDIVALKEGILVFVEVKTRSSLDFGSPQDFVTNKKIKLMIKAANFFIEEFEREEEGRFDIIAIHKVGNNFDIEHIEDAFYFF</sequence>
<evidence type="ECO:0000313" key="6">
    <source>
        <dbReference type="Proteomes" id="UP000183077"/>
    </source>
</evidence>
<dbReference type="GO" id="GO:0004519">
    <property type="term" value="F:endonuclease activity"/>
    <property type="evidence" value="ECO:0007669"/>
    <property type="project" value="UniProtKB-KW"/>
</dbReference>
<dbReference type="CDD" id="cd20736">
    <property type="entry name" value="PoNe_Nuclease"/>
    <property type="match status" value="1"/>
</dbReference>
<dbReference type="Gene3D" id="3.40.1350.10">
    <property type="match status" value="1"/>
</dbReference>
<dbReference type="NCBIfam" id="NF009150">
    <property type="entry name" value="PRK12497.1-3"/>
    <property type="match status" value="1"/>
</dbReference>
<name>A0A164A3H8_9FLAO</name>
<dbReference type="InterPro" id="IPR011856">
    <property type="entry name" value="tRNA_endonuc-like_dom_sf"/>
</dbReference>
<dbReference type="PANTHER" id="PTHR34039">
    <property type="entry name" value="UPF0102 PROTEIN YRAN"/>
    <property type="match status" value="1"/>
</dbReference>
<keyword evidence="4" id="KW-0540">Nuclease</keyword>
<evidence type="ECO:0000313" key="5">
    <source>
        <dbReference type="Proteomes" id="UP000076630"/>
    </source>
</evidence>
<evidence type="ECO:0000256" key="1">
    <source>
        <dbReference type="ARBA" id="ARBA00006738"/>
    </source>
</evidence>
<dbReference type="AlphaFoldDB" id="A0A164A3H8"/>
<proteinExistence type="inferred from homology"/>
<dbReference type="OrthoDB" id="9802516at2"/>
<keyword evidence="5" id="KW-1185">Reference proteome</keyword>
<dbReference type="EMBL" id="FNYS01000001">
    <property type="protein sequence ID" value="SEI53492.1"/>
    <property type="molecule type" value="Genomic_DNA"/>
</dbReference>
<keyword evidence="4" id="KW-0378">Hydrolase</keyword>
<dbReference type="Proteomes" id="UP000183077">
    <property type="component" value="Unassembled WGS sequence"/>
</dbReference>
<dbReference type="EMBL" id="LQNU01000041">
    <property type="protein sequence ID" value="KZE82927.1"/>
    <property type="molecule type" value="Genomic_DNA"/>
</dbReference>